<keyword evidence="12" id="KW-1185">Reference proteome</keyword>
<dbReference type="Pfam" id="PF00067">
    <property type="entry name" value="p450"/>
    <property type="match status" value="1"/>
</dbReference>
<keyword evidence="5 9" id="KW-0560">Oxidoreductase</keyword>
<feature type="region of interest" description="Disordered" evidence="10">
    <location>
        <begin position="69"/>
        <end position="90"/>
    </location>
</feature>
<keyword evidence="4 9" id="KW-0479">Metal-binding</keyword>
<evidence type="ECO:0000256" key="2">
    <source>
        <dbReference type="ARBA" id="ARBA00010617"/>
    </source>
</evidence>
<evidence type="ECO:0000256" key="8">
    <source>
        <dbReference type="ARBA" id="ARBA00055433"/>
    </source>
</evidence>
<feature type="region of interest" description="Disordered" evidence="10">
    <location>
        <begin position="1"/>
        <end position="20"/>
    </location>
</feature>
<dbReference type="PRINTS" id="PR00359">
    <property type="entry name" value="BP450"/>
</dbReference>
<evidence type="ECO:0000256" key="9">
    <source>
        <dbReference type="RuleBase" id="RU000461"/>
    </source>
</evidence>
<keyword evidence="6 9" id="KW-0408">Iron</keyword>
<dbReference type="InterPro" id="IPR036396">
    <property type="entry name" value="Cyt_P450_sf"/>
</dbReference>
<dbReference type="PRINTS" id="PR00385">
    <property type="entry name" value="P450"/>
</dbReference>
<comment type="pathway">
    <text evidence="1">Antibiotic biosynthesis; vancomycin biosynthesis.</text>
</comment>
<keyword evidence="7 9" id="KW-0503">Monooxygenase</keyword>
<evidence type="ECO:0000256" key="5">
    <source>
        <dbReference type="ARBA" id="ARBA00023002"/>
    </source>
</evidence>
<dbReference type="PANTHER" id="PTHR46696:SF1">
    <property type="entry name" value="CYTOCHROME P450 YJIB-RELATED"/>
    <property type="match status" value="1"/>
</dbReference>
<evidence type="ECO:0000256" key="7">
    <source>
        <dbReference type="ARBA" id="ARBA00023033"/>
    </source>
</evidence>
<dbReference type="FunFam" id="1.10.630.10:FF:000018">
    <property type="entry name" value="Cytochrome P450 monooxygenase"/>
    <property type="match status" value="1"/>
</dbReference>
<evidence type="ECO:0000313" key="11">
    <source>
        <dbReference type="EMBL" id="SEP53558.1"/>
    </source>
</evidence>
<dbReference type="OrthoDB" id="4133219at2"/>
<dbReference type="STRING" id="394193.SAMN04489732_12845"/>
<dbReference type="GO" id="GO:0004497">
    <property type="term" value="F:monooxygenase activity"/>
    <property type="evidence" value="ECO:0007669"/>
    <property type="project" value="UniProtKB-KW"/>
</dbReference>
<dbReference type="SUPFAM" id="SSF48264">
    <property type="entry name" value="Cytochrome P450"/>
    <property type="match status" value="1"/>
</dbReference>
<dbReference type="EMBL" id="FOEF01000028">
    <property type="protein sequence ID" value="SEP53558.1"/>
    <property type="molecule type" value="Genomic_DNA"/>
</dbReference>
<evidence type="ECO:0000313" key="12">
    <source>
        <dbReference type="Proteomes" id="UP000198582"/>
    </source>
</evidence>
<dbReference type="CDD" id="cd11030">
    <property type="entry name" value="CYP105-like"/>
    <property type="match status" value="1"/>
</dbReference>
<organism evidence="11 12">
    <name type="scientific">Amycolatopsis saalfeldensis</name>
    <dbReference type="NCBI Taxonomy" id="394193"/>
    <lineage>
        <taxon>Bacteria</taxon>
        <taxon>Bacillati</taxon>
        <taxon>Actinomycetota</taxon>
        <taxon>Actinomycetes</taxon>
        <taxon>Pseudonocardiales</taxon>
        <taxon>Pseudonocardiaceae</taxon>
        <taxon>Amycolatopsis</taxon>
    </lineage>
</organism>
<reference evidence="11 12" key="1">
    <citation type="submission" date="2016-10" db="EMBL/GenBank/DDBJ databases">
        <authorList>
            <person name="de Groot N.N."/>
        </authorList>
    </citation>
    <scope>NUCLEOTIDE SEQUENCE [LARGE SCALE GENOMIC DNA]</scope>
    <source>
        <strain evidence="11 12">DSM 44993</strain>
    </source>
</reference>
<accession>A0A1H8YQB2</accession>
<keyword evidence="3 9" id="KW-0349">Heme</keyword>
<dbReference type="Gene3D" id="1.10.630.10">
    <property type="entry name" value="Cytochrome P450"/>
    <property type="match status" value="1"/>
</dbReference>
<dbReference type="GO" id="GO:0005506">
    <property type="term" value="F:iron ion binding"/>
    <property type="evidence" value="ECO:0007669"/>
    <property type="project" value="InterPro"/>
</dbReference>
<dbReference type="PANTHER" id="PTHR46696">
    <property type="entry name" value="P450, PUTATIVE (EUROFUNG)-RELATED"/>
    <property type="match status" value="1"/>
</dbReference>
<proteinExistence type="inferred from homology"/>
<name>A0A1H8YQB2_9PSEU</name>
<comment type="similarity">
    <text evidence="2 9">Belongs to the cytochrome P450 family.</text>
</comment>
<evidence type="ECO:0000256" key="3">
    <source>
        <dbReference type="ARBA" id="ARBA00022617"/>
    </source>
</evidence>
<protein>
    <submittedName>
        <fullName evidence="11">Cytochrome P450</fullName>
    </submittedName>
</protein>
<dbReference type="AlphaFoldDB" id="A0A1H8YQB2"/>
<dbReference type="GO" id="GO:0016705">
    <property type="term" value="F:oxidoreductase activity, acting on paired donors, with incorporation or reduction of molecular oxygen"/>
    <property type="evidence" value="ECO:0007669"/>
    <property type="project" value="InterPro"/>
</dbReference>
<evidence type="ECO:0000256" key="1">
    <source>
        <dbReference type="ARBA" id="ARBA00004660"/>
    </source>
</evidence>
<evidence type="ECO:0000256" key="10">
    <source>
        <dbReference type="SAM" id="MobiDB-lite"/>
    </source>
</evidence>
<dbReference type="GO" id="GO:0020037">
    <property type="term" value="F:heme binding"/>
    <property type="evidence" value="ECO:0007669"/>
    <property type="project" value="InterPro"/>
</dbReference>
<comment type="function">
    <text evidence="8">Involved in the coupling of aromatic side chains of the heptapeptide of vancomycin.</text>
</comment>
<evidence type="ECO:0000256" key="6">
    <source>
        <dbReference type="ARBA" id="ARBA00023004"/>
    </source>
</evidence>
<dbReference type="InterPro" id="IPR001128">
    <property type="entry name" value="Cyt_P450"/>
</dbReference>
<dbReference type="RefSeq" id="WP_091628308.1">
    <property type="nucleotide sequence ID" value="NZ_FOEF01000028.1"/>
</dbReference>
<dbReference type="PROSITE" id="PS00086">
    <property type="entry name" value="CYTOCHROME_P450"/>
    <property type="match status" value="1"/>
</dbReference>
<dbReference type="Proteomes" id="UP000198582">
    <property type="component" value="Unassembled WGS sequence"/>
</dbReference>
<sequence>MGEPLASLPTRRDNPFDPPPELLRIRDEPVHRLSFPDGHAGWLVTGYSTARKVLADRRFSVRQELRHELISRGSSPRPEEPAQPGFFARMDPPEHTRYRRLMTAHFTVRRMKHLTTRVEQITRERLDAMRRLGPPVDLVKEFALPIPSTVICELLGVPYADHEFFQGHSSTMVALDISREAFAGAMSALRGYLAELAAAKRAGPTDDMISVLAREEGLTDLEIVNIALLLLVAGHETTANMLTLGTYALLRNPEQLALLRSDPSLVEAAVEELLRYLSVVHLGVRRVALEDVELDGMTVGAGETVVVSLPVADRDPERHPNPDELDLARPVGGHLAFGHGVHQCLGQQLARTELRVGYTELLRKFPSLRMAVSPSAVAMRENTATSGVQSLPVAW</sequence>
<dbReference type="InterPro" id="IPR017972">
    <property type="entry name" value="Cyt_P450_CS"/>
</dbReference>
<gene>
    <name evidence="11" type="ORF">SAMN04489732_12845</name>
</gene>
<evidence type="ECO:0000256" key="4">
    <source>
        <dbReference type="ARBA" id="ARBA00022723"/>
    </source>
</evidence>
<dbReference type="InterPro" id="IPR002397">
    <property type="entry name" value="Cyt_P450_B"/>
</dbReference>